<feature type="domain" description="Putative exodeoxyribonuclease 8 PDDEXK-like" evidence="1">
    <location>
        <begin position="65"/>
        <end position="284"/>
    </location>
</feature>
<dbReference type="AlphaFoldDB" id="A0A157PTG6"/>
<keyword evidence="2" id="KW-0269">Exonuclease</keyword>
<dbReference type="PATRIC" id="fig|123899.6.peg.151"/>
<protein>
    <submittedName>
        <fullName evidence="2">Phage-related exonuclease</fullName>
        <ecNumber evidence="2">3.1.11.-</ecNumber>
    </submittedName>
</protein>
<dbReference type="KEGG" id="btrm:SAMEA390648700162"/>
<dbReference type="InterPro" id="IPR024432">
    <property type="entry name" value="Put_RecE_PDDEXK-like_dom"/>
</dbReference>
<dbReference type="OrthoDB" id="256590at2"/>
<dbReference type="EC" id="3.1.11.-" evidence="2"/>
<evidence type="ECO:0000313" key="2">
    <source>
        <dbReference type="EMBL" id="SAI66238.1"/>
    </source>
</evidence>
<gene>
    <name evidence="2" type="primary">recE</name>
    <name evidence="2" type="ORF">SAMEA3906487_00162</name>
</gene>
<proteinExistence type="predicted"/>
<dbReference type="RefSeq" id="WP_063491397.1">
    <property type="nucleotide sequence ID" value="NZ_CP016340.1"/>
</dbReference>
<dbReference type="GO" id="GO:0004527">
    <property type="term" value="F:exonuclease activity"/>
    <property type="evidence" value="ECO:0007669"/>
    <property type="project" value="UniProtKB-KW"/>
</dbReference>
<evidence type="ECO:0000313" key="3">
    <source>
        <dbReference type="Proteomes" id="UP000076825"/>
    </source>
</evidence>
<dbReference type="Proteomes" id="UP000076825">
    <property type="component" value="Chromosome 1"/>
</dbReference>
<dbReference type="STRING" id="123899.SAMEA3906487_00162"/>
<accession>A0A157PTG6</accession>
<keyword evidence="2" id="KW-0378">Hydrolase</keyword>
<dbReference type="GeneID" id="56588421"/>
<dbReference type="Pfam" id="PF12684">
    <property type="entry name" value="DUF3799"/>
    <property type="match status" value="1"/>
</dbReference>
<reference evidence="2 3" key="1">
    <citation type="submission" date="2016-04" db="EMBL/GenBank/DDBJ databases">
        <authorList>
            <consortium name="Pathogen Informatics"/>
        </authorList>
    </citation>
    <scope>NUCLEOTIDE SEQUENCE [LARGE SCALE GENOMIC DNA]</scope>
    <source>
        <strain evidence="2 3">H044680328</strain>
    </source>
</reference>
<sequence length="302" mass="33177">MNAITEPVAMIDAPRVIVGLPIEEYHGGPGISKTGLDRINVSPANFYDLTLNPARPPEPERKGQLEGQLAHCAILEPDEFDKRYAVLPADAPRRPTDAQWNAKKPSPESVEAMEWWAAWNKSSAGRTIISHAQRETALRQSEAVRRLPDVAEALAAGVAESSAYWIDAETGVLCRCRPDWVHPVGESGVIQLDVKTFSDASPAEFARQIARKRYHVQDAYYSDGYAAASGKDVLAFIFVAVQDAWPFAASAVMLDPQSQAQGRRDYRRNLSTYAECLASGEWPGFGQGIHLATLPGWAFNDE</sequence>
<organism evidence="2 3">
    <name type="scientific">Bordetella trematum</name>
    <dbReference type="NCBI Taxonomy" id="123899"/>
    <lineage>
        <taxon>Bacteria</taxon>
        <taxon>Pseudomonadati</taxon>
        <taxon>Pseudomonadota</taxon>
        <taxon>Betaproteobacteria</taxon>
        <taxon>Burkholderiales</taxon>
        <taxon>Alcaligenaceae</taxon>
        <taxon>Bordetella</taxon>
    </lineage>
</organism>
<evidence type="ECO:0000259" key="1">
    <source>
        <dbReference type="Pfam" id="PF12684"/>
    </source>
</evidence>
<dbReference type="InterPro" id="IPR011604">
    <property type="entry name" value="PDDEXK-like_dom_sf"/>
</dbReference>
<keyword evidence="2" id="KW-0540">Nuclease</keyword>
<dbReference type="EMBL" id="LT546645">
    <property type="protein sequence ID" value="SAI66238.1"/>
    <property type="molecule type" value="Genomic_DNA"/>
</dbReference>
<name>A0A157PTG6_9BORD</name>
<keyword evidence="3" id="KW-1185">Reference proteome</keyword>
<dbReference type="Gene3D" id="3.90.320.10">
    <property type="match status" value="1"/>
</dbReference>